<evidence type="ECO:0000256" key="4">
    <source>
        <dbReference type="ARBA" id="ARBA00022723"/>
    </source>
</evidence>
<dbReference type="PANTHER" id="PTHR23289">
    <property type="entry name" value="CYTOCHROME C OXIDASE ASSEMBLY PROTEIN COX15"/>
    <property type="match status" value="1"/>
</dbReference>
<feature type="transmembrane region" description="Helical" evidence="12">
    <location>
        <begin position="138"/>
        <end position="156"/>
    </location>
</feature>
<comment type="pathway">
    <text evidence="10">Porphyrin-containing compound metabolism; heme A biosynthesis; heme A from heme O: step 1/1.</text>
</comment>
<keyword evidence="7" id="KW-0408">Iron</keyword>
<sequence length="395" mass="45042">MSLFRRIPLKKCTELLLTAKSVHRIPQYEVRRFLGESLKSPGQTHSQSKTVGVWLLGCAGLVYGAVALGGVTRLTESGLSMVNWDLFRTMKPPFNQREWELEFERYKAYPEYKFKSSNEEMTLNQFKFIWTMEYLHRMWGRAIGLAFLIPCTYFWYKGRFNGAMKKRMLLAGGLICAQGAVGWWMVKSGLNPENNSNRDIPRVSQYRLTTHLSMAFVLYAMFLWTGLSNVLKPADHTAIQGIKKFRGITHGAKALIFLTAIFGGFVAGLDAGLVYNSWPKFADRWLPENMTSKSPAWKNFFENEVTVQFIHRNLAYLTLLSITMTWLKGRRLALHPRAKIALHGLMAMGYAQAILGISTLVHHVPVWLAALHQSGSMALIGFVLWLSNEIRRIPK</sequence>
<dbReference type="InterPro" id="IPR003780">
    <property type="entry name" value="COX15/CtaA_fam"/>
</dbReference>
<evidence type="ECO:0000313" key="14">
    <source>
        <dbReference type="Proteomes" id="UP000095284"/>
    </source>
</evidence>
<evidence type="ECO:0000313" key="16">
    <source>
        <dbReference type="WBParaSite" id="BXY_1768000.1"/>
    </source>
</evidence>
<dbReference type="OrthoDB" id="1726137at2759"/>
<accession>A0A1I7SX96</accession>
<keyword evidence="8" id="KW-0350">Heme biosynthesis</keyword>
<feature type="transmembrane region" description="Helical" evidence="12">
    <location>
        <begin position="206"/>
        <end position="231"/>
    </location>
</feature>
<keyword evidence="15" id="KW-1185">Reference proteome</keyword>
<feature type="transmembrane region" description="Helical" evidence="12">
    <location>
        <begin position="252"/>
        <end position="275"/>
    </location>
</feature>
<dbReference type="eggNOG" id="KOG2725">
    <property type="taxonomic scope" value="Eukaryota"/>
</dbReference>
<keyword evidence="9 12" id="KW-0472">Membrane</keyword>
<dbReference type="InterPro" id="IPR023754">
    <property type="entry name" value="HemeA_Synthase_type2"/>
</dbReference>
<evidence type="ECO:0000256" key="1">
    <source>
        <dbReference type="ARBA" id="ARBA00001970"/>
    </source>
</evidence>
<dbReference type="Proteomes" id="UP000095284">
    <property type="component" value="Unplaced"/>
</dbReference>
<dbReference type="WBParaSite" id="BXY_1768000.1">
    <property type="protein sequence ID" value="BXY_1768000.1"/>
    <property type="gene ID" value="BXY_1768000"/>
</dbReference>
<reference evidence="13" key="2">
    <citation type="submission" date="2020-09" db="EMBL/GenBank/DDBJ databases">
        <authorList>
            <person name="Kikuchi T."/>
        </authorList>
    </citation>
    <scope>NUCLEOTIDE SEQUENCE</scope>
    <source>
        <strain evidence="13">Ka4C1</strain>
    </source>
</reference>
<dbReference type="Proteomes" id="UP000582659">
    <property type="component" value="Unassembled WGS sequence"/>
</dbReference>
<feature type="transmembrane region" description="Helical" evidence="12">
    <location>
        <begin position="309"/>
        <end position="328"/>
    </location>
</feature>
<dbReference type="GO" id="GO:0016653">
    <property type="term" value="F:oxidoreductase activity, acting on NAD(P)H, heme protein as acceptor"/>
    <property type="evidence" value="ECO:0007669"/>
    <property type="project" value="TreeGrafter"/>
</dbReference>
<dbReference type="EMBL" id="CAJFCV020000002">
    <property type="protein sequence ID" value="CAG9100270.1"/>
    <property type="molecule type" value="Genomic_DNA"/>
</dbReference>
<evidence type="ECO:0000313" key="13">
    <source>
        <dbReference type="EMBL" id="CAD5216910.1"/>
    </source>
</evidence>
<dbReference type="Proteomes" id="UP000659654">
    <property type="component" value="Unassembled WGS sequence"/>
</dbReference>
<dbReference type="GO" id="GO:0046872">
    <property type="term" value="F:metal ion binding"/>
    <property type="evidence" value="ECO:0007669"/>
    <property type="project" value="UniProtKB-KW"/>
</dbReference>
<keyword evidence="6" id="KW-0560">Oxidoreductase</keyword>
<evidence type="ECO:0000256" key="11">
    <source>
        <dbReference type="ARBA" id="ARBA00048044"/>
    </source>
</evidence>
<keyword evidence="3 12" id="KW-0812">Transmembrane</keyword>
<comment type="catalytic activity">
    <reaction evidence="11">
        <text>Fe(II)-heme o + 2 A + H2O = Fe(II)-heme a + 2 AH2</text>
        <dbReference type="Rhea" id="RHEA:63388"/>
        <dbReference type="ChEBI" id="CHEBI:13193"/>
        <dbReference type="ChEBI" id="CHEBI:15377"/>
        <dbReference type="ChEBI" id="CHEBI:17499"/>
        <dbReference type="ChEBI" id="CHEBI:60530"/>
        <dbReference type="ChEBI" id="CHEBI:61715"/>
        <dbReference type="EC" id="1.17.99.9"/>
    </reaction>
    <physiologicalReaction direction="left-to-right" evidence="11">
        <dbReference type="Rhea" id="RHEA:63389"/>
    </physiologicalReaction>
</comment>
<dbReference type="AlphaFoldDB" id="A0A1I7SX96"/>
<feature type="transmembrane region" description="Helical" evidence="12">
    <location>
        <begin position="340"/>
        <end position="361"/>
    </location>
</feature>
<evidence type="ECO:0000256" key="6">
    <source>
        <dbReference type="ARBA" id="ARBA00023002"/>
    </source>
</evidence>
<evidence type="ECO:0000256" key="9">
    <source>
        <dbReference type="ARBA" id="ARBA00023136"/>
    </source>
</evidence>
<evidence type="ECO:0000256" key="5">
    <source>
        <dbReference type="ARBA" id="ARBA00022989"/>
    </source>
</evidence>
<evidence type="ECO:0000313" key="15">
    <source>
        <dbReference type="Proteomes" id="UP000659654"/>
    </source>
</evidence>
<keyword evidence="5 12" id="KW-1133">Transmembrane helix</keyword>
<evidence type="ECO:0000256" key="10">
    <source>
        <dbReference type="ARBA" id="ARBA00044501"/>
    </source>
</evidence>
<dbReference type="EMBL" id="CAJFDI010000002">
    <property type="protein sequence ID" value="CAD5216910.1"/>
    <property type="molecule type" value="Genomic_DNA"/>
</dbReference>
<evidence type="ECO:0000256" key="8">
    <source>
        <dbReference type="ARBA" id="ARBA00023133"/>
    </source>
</evidence>
<dbReference type="SMR" id="A0A1I7SX96"/>
<comment type="cofactor">
    <cofactor evidence="1">
        <name>heme b</name>
        <dbReference type="ChEBI" id="CHEBI:60344"/>
    </cofactor>
</comment>
<proteinExistence type="inferred from homology"/>
<organism evidence="14 16">
    <name type="scientific">Bursaphelenchus xylophilus</name>
    <name type="common">Pinewood nematode worm</name>
    <name type="synonym">Aphelenchoides xylophilus</name>
    <dbReference type="NCBI Taxonomy" id="6326"/>
    <lineage>
        <taxon>Eukaryota</taxon>
        <taxon>Metazoa</taxon>
        <taxon>Ecdysozoa</taxon>
        <taxon>Nematoda</taxon>
        <taxon>Chromadorea</taxon>
        <taxon>Rhabditida</taxon>
        <taxon>Tylenchina</taxon>
        <taxon>Tylenchomorpha</taxon>
        <taxon>Aphelenchoidea</taxon>
        <taxon>Aphelenchoididae</taxon>
        <taxon>Bursaphelenchus</taxon>
    </lineage>
</organism>
<dbReference type="GO" id="GO:0006784">
    <property type="term" value="P:heme A biosynthetic process"/>
    <property type="evidence" value="ECO:0007669"/>
    <property type="project" value="InterPro"/>
</dbReference>
<keyword evidence="4" id="KW-0479">Metal-binding</keyword>
<name>A0A1I7SX96_BURXY</name>
<evidence type="ECO:0000256" key="3">
    <source>
        <dbReference type="ARBA" id="ARBA00022692"/>
    </source>
</evidence>
<dbReference type="PANTHER" id="PTHR23289:SF2">
    <property type="entry name" value="CYTOCHROME C OXIDASE ASSEMBLY PROTEIN COX15 HOMOLOG"/>
    <property type="match status" value="1"/>
</dbReference>
<feature type="transmembrane region" description="Helical" evidence="12">
    <location>
        <begin position="168"/>
        <end position="186"/>
    </location>
</feature>
<evidence type="ECO:0000256" key="2">
    <source>
        <dbReference type="ARBA" id="ARBA00004141"/>
    </source>
</evidence>
<gene>
    <name evidence="13" type="ORF">BXYJ_LOCUS4771</name>
</gene>
<feature type="transmembrane region" description="Helical" evidence="12">
    <location>
        <begin position="367"/>
        <end position="386"/>
    </location>
</feature>
<reference evidence="16" key="1">
    <citation type="submission" date="2016-11" db="UniProtKB">
        <authorList>
            <consortium name="WormBaseParasite"/>
        </authorList>
    </citation>
    <scope>IDENTIFICATION</scope>
</reference>
<dbReference type="GO" id="GO:0005743">
    <property type="term" value="C:mitochondrial inner membrane"/>
    <property type="evidence" value="ECO:0007669"/>
    <property type="project" value="TreeGrafter"/>
</dbReference>
<feature type="transmembrane region" description="Helical" evidence="12">
    <location>
        <begin position="51"/>
        <end position="71"/>
    </location>
</feature>
<dbReference type="GO" id="GO:0120547">
    <property type="term" value="F:heme A synthase activity"/>
    <property type="evidence" value="ECO:0007669"/>
    <property type="project" value="UniProtKB-EC"/>
</dbReference>
<comment type="subcellular location">
    <subcellularLocation>
        <location evidence="2">Membrane</location>
        <topology evidence="2">Multi-pass membrane protein</topology>
    </subcellularLocation>
</comment>
<evidence type="ECO:0000256" key="12">
    <source>
        <dbReference type="SAM" id="Phobius"/>
    </source>
</evidence>
<protein>
    <submittedName>
        <fullName evidence="13">(pine wood nematode) hypothetical protein</fullName>
    </submittedName>
</protein>
<dbReference type="HAMAP" id="MF_01665">
    <property type="entry name" value="HemeA_synth_type2"/>
    <property type="match status" value="1"/>
</dbReference>
<dbReference type="Pfam" id="PF02628">
    <property type="entry name" value="COX15-CtaA"/>
    <property type="match status" value="1"/>
</dbReference>
<evidence type="ECO:0000256" key="7">
    <source>
        <dbReference type="ARBA" id="ARBA00023004"/>
    </source>
</evidence>